<dbReference type="Proteomes" id="UP000037175">
    <property type="component" value="Unassembled WGS sequence"/>
</dbReference>
<evidence type="ECO:0000259" key="1">
    <source>
        <dbReference type="Pfam" id="PF10057"/>
    </source>
</evidence>
<comment type="caution">
    <text evidence="2">The sequence shown here is derived from an EMBL/GenBank/DDBJ whole genome shotgun (WGS) entry which is preliminary data.</text>
</comment>
<name>A0A0L6W774_9FIRM</name>
<protein>
    <recommendedName>
        <fullName evidence="1">Na+-translocating membrane potential-generating system MpsC domain-containing protein</fullName>
    </recommendedName>
</protein>
<accession>A0A0L6W774</accession>
<dbReference type="RefSeq" id="WP_013120461.1">
    <property type="nucleotide sequence ID" value="NZ_LGTE01000002.1"/>
</dbReference>
<feature type="domain" description="Na+-translocating membrane potential-generating system MpsC" evidence="1">
    <location>
        <begin position="15"/>
        <end position="113"/>
    </location>
</feature>
<evidence type="ECO:0000313" key="3">
    <source>
        <dbReference type="Proteomes" id="UP000037175"/>
    </source>
</evidence>
<sequence>MSSDVIKYYGHTLLANTKKFFKELFAKGPDQLNIKIYEDIIVMQFSGILRKVELELWEWQHTDTITAYRTSLFELKKKGFIAMVEETVGREIVHLTFHLDIPDNSAVCLVILNKPL</sequence>
<gene>
    <name evidence="2" type="ORF">Tfer_0621</name>
</gene>
<dbReference type="Pfam" id="PF10057">
    <property type="entry name" value="MpsC"/>
    <property type="match status" value="1"/>
</dbReference>
<proteinExistence type="predicted"/>
<keyword evidence="3" id="KW-1185">Reference proteome</keyword>
<dbReference type="InterPro" id="IPR018745">
    <property type="entry name" value="MpsC"/>
</dbReference>
<dbReference type="AlphaFoldDB" id="A0A0L6W774"/>
<evidence type="ECO:0000313" key="2">
    <source>
        <dbReference type="EMBL" id="KNZ70939.1"/>
    </source>
</evidence>
<dbReference type="EMBL" id="LGTE01000002">
    <property type="protein sequence ID" value="KNZ70939.1"/>
    <property type="molecule type" value="Genomic_DNA"/>
</dbReference>
<reference evidence="3" key="1">
    <citation type="submission" date="2015-07" db="EMBL/GenBank/DDBJ databases">
        <title>Complete Genome of Thermincola ferriacetica strain Z-0001T.</title>
        <authorList>
            <person name="Lusk B."/>
            <person name="Badalamenti J.P."/>
            <person name="Parameswaran P."/>
            <person name="Bond D.R."/>
            <person name="Torres C.I."/>
        </authorList>
    </citation>
    <scope>NUCLEOTIDE SEQUENCE [LARGE SCALE GENOMIC DNA]</scope>
    <source>
        <strain evidence="3">Z-0001</strain>
    </source>
</reference>
<organism evidence="2 3">
    <name type="scientific">Thermincola ferriacetica</name>
    <dbReference type="NCBI Taxonomy" id="281456"/>
    <lineage>
        <taxon>Bacteria</taxon>
        <taxon>Bacillati</taxon>
        <taxon>Bacillota</taxon>
        <taxon>Clostridia</taxon>
        <taxon>Eubacteriales</taxon>
        <taxon>Thermincolaceae</taxon>
        <taxon>Thermincola</taxon>
    </lineage>
</organism>